<dbReference type="InterPro" id="IPR046335">
    <property type="entry name" value="LacI/GalR-like_sensor"/>
</dbReference>
<dbReference type="SUPFAM" id="SSF53822">
    <property type="entry name" value="Periplasmic binding protein-like I"/>
    <property type="match status" value="1"/>
</dbReference>
<evidence type="ECO:0000256" key="2">
    <source>
        <dbReference type="ARBA" id="ARBA00023125"/>
    </source>
</evidence>
<dbReference type="CDD" id="cd01392">
    <property type="entry name" value="HTH_LacI"/>
    <property type="match status" value="1"/>
</dbReference>
<dbReference type="PATRIC" id="fig|2064.6.peg.3524"/>
<gene>
    <name evidence="5" type="ORF">TR51_16425</name>
</gene>
<dbReference type="InterPro" id="IPR010982">
    <property type="entry name" value="Lambda_DNA-bd_dom_sf"/>
</dbReference>
<dbReference type="SUPFAM" id="SSF47413">
    <property type="entry name" value="lambda repressor-like DNA-binding domains"/>
    <property type="match status" value="1"/>
</dbReference>
<accession>A0A0D0Q3C5</accession>
<dbReference type="InterPro" id="IPR028082">
    <property type="entry name" value="Peripla_BP_I"/>
</dbReference>
<dbReference type="PROSITE" id="PS50932">
    <property type="entry name" value="HTH_LACI_2"/>
    <property type="match status" value="1"/>
</dbReference>
<keyword evidence="3" id="KW-0804">Transcription</keyword>
<dbReference type="Pfam" id="PF00356">
    <property type="entry name" value="LacI"/>
    <property type="match status" value="1"/>
</dbReference>
<dbReference type="SMART" id="SM00354">
    <property type="entry name" value="HTH_LACI"/>
    <property type="match status" value="1"/>
</dbReference>
<dbReference type="CDD" id="cd06267">
    <property type="entry name" value="PBP1_LacI_sugar_binding-like"/>
    <property type="match status" value="1"/>
</dbReference>
<dbReference type="RefSeq" id="WP_043911739.1">
    <property type="nucleotide sequence ID" value="NZ_JXZB01000002.1"/>
</dbReference>
<protein>
    <recommendedName>
        <fullName evidence="4">HTH lacI-type domain-containing protein</fullName>
    </recommendedName>
</protein>
<dbReference type="PROSITE" id="PS00356">
    <property type="entry name" value="HTH_LACI_1"/>
    <property type="match status" value="1"/>
</dbReference>
<dbReference type="PANTHER" id="PTHR30146">
    <property type="entry name" value="LACI-RELATED TRANSCRIPTIONAL REPRESSOR"/>
    <property type="match status" value="1"/>
</dbReference>
<dbReference type="AlphaFoldDB" id="A0A0D0Q3C5"/>
<proteinExistence type="predicted"/>
<feature type="domain" description="HTH lacI-type" evidence="4">
    <location>
        <begin position="3"/>
        <end position="58"/>
    </location>
</feature>
<dbReference type="STRING" id="2064.TR51_16425"/>
<keyword evidence="2" id="KW-0238">DNA-binding</keyword>
<keyword evidence="6" id="KW-1185">Reference proteome</keyword>
<dbReference type="GO" id="GO:0000976">
    <property type="term" value="F:transcription cis-regulatory region binding"/>
    <property type="evidence" value="ECO:0007669"/>
    <property type="project" value="TreeGrafter"/>
</dbReference>
<keyword evidence="1" id="KW-0805">Transcription regulation</keyword>
<organism evidence="5 6">
    <name type="scientific">Kitasatospora griseola</name>
    <name type="common">Streptomyces griseolosporeus</name>
    <dbReference type="NCBI Taxonomy" id="2064"/>
    <lineage>
        <taxon>Bacteria</taxon>
        <taxon>Bacillati</taxon>
        <taxon>Actinomycetota</taxon>
        <taxon>Actinomycetes</taxon>
        <taxon>Kitasatosporales</taxon>
        <taxon>Streptomycetaceae</taxon>
        <taxon>Kitasatospora</taxon>
    </lineage>
</organism>
<evidence type="ECO:0000256" key="3">
    <source>
        <dbReference type="ARBA" id="ARBA00023163"/>
    </source>
</evidence>
<evidence type="ECO:0000259" key="4">
    <source>
        <dbReference type="PROSITE" id="PS50932"/>
    </source>
</evidence>
<dbReference type="InterPro" id="IPR000843">
    <property type="entry name" value="HTH_LacI"/>
</dbReference>
<dbReference type="Pfam" id="PF13377">
    <property type="entry name" value="Peripla_BP_3"/>
    <property type="match status" value="1"/>
</dbReference>
<dbReference type="Gene3D" id="3.40.50.2300">
    <property type="match status" value="2"/>
</dbReference>
<dbReference type="Proteomes" id="UP000032066">
    <property type="component" value="Unassembled WGS sequence"/>
</dbReference>
<dbReference type="PANTHER" id="PTHR30146:SF153">
    <property type="entry name" value="LACTOSE OPERON REPRESSOR"/>
    <property type="match status" value="1"/>
</dbReference>
<sequence length="347" mass="36141">MAVTLGDVARHAGVSLATASRALNGSARSVTEELSAKVRASAEALGYLPNAPAQALARSSGATIGVLLHDVADPYFGGIARGVGDAAARAGLLSLVTSTDGDPRRELEAIRMLHAHRVRAIVLAGSAYNDVSVIQQLDEALAAYQEQGGRVAAITDHGPLYDTVQVDNKEGAASLTHSLARLGHRHFAVVTGPERMRVAEDRLDGVLDALRETGLTPAEGMLQRTEFTREGGRAAMARILDVARESGTPLPTAVLALSDICAAGVLAELRDRGISVPGEISVAGFDDIPLATDLAPALSTVRLPLARMGESAVRLALREGGRREAAETSSAFAEVVLRDSTAAPRVD</sequence>
<comment type="caution">
    <text evidence="5">The sequence shown here is derived from an EMBL/GenBank/DDBJ whole genome shotgun (WGS) entry which is preliminary data.</text>
</comment>
<dbReference type="GO" id="GO:0003700">
    <property type="term" value="F:DNA-binding transcription factor activity"/>
    <property type="evidence" value="ECO:0007669"/>
    <property type="project" value="TreeGrafter"/>
</dbReference>
<reference evidence="5 6" key="1">
    <citation type="submission" date="2015-02" db="EMBL/GenBank/DDBJ databases">
        <title>Draft genome sequence of Kitasatospora griseola MF730-N6, a bafilomycin, terpentecin and satosporin producer.</title>
        <authorList>
            <person name="Arens J.C."/>
            <person name="Haltli B."/>
            <person name="Kerr R.G."/>
        </authorList>
    </citation>
    <scope>NUCLEOTIDE SEQUENCE [LARGE SCALE GENOMIC DNA]</scope>
    <source>
        <strain evidence="5 6">MF730-N6</strain>
    </source>
</reference>
<evidence type="ECO:0000313" key="5">
    <source>
        <dbReference type="EMBL" id="KIQ65468.1"/>
    </source>
</evidence>
<evidence type="ECO:0000313" key="6">
    <source>
        <dbReference type="Proteomes" id="UP000032066"/>
    </source>
</evidence>
<evidence type="ECO:0000256" key="1">
    <source>
        <dbReference type="ARBA" id="ARBA00023015"/>
    </source>
</evidence>
<name>A0A0D0Q3C5_KITGR</name>
<dbReference type="EMBL" id="JXZB01000002">
    <property type="protein sequence ID" value="KIQ65468.1"/>
    <property type="molecule type" value="Genomic_DNA"/>
</dbReference>
<dbReference type="Gene3D" id="1.10.260.40">
    <property type="entry name" value="lambda repressor-like DNA-binding domains"/>
    <property type="match status" value="1"/>
</dbReference>